<sequence length="89" mass="10166">MPPTSYYFGDPKKAITIQKKIPAKNINCSLLEIKGHPGRKTKGQPGTGQRFLRLIIKNQYHHKLFCRSSISTPPRIQNCSLPNNREHII</sequence>
<accession>A0AAV4MT62</accession>
<gene>
    <name evidence="1" type="ORF">CEXT_300521</name>
</gene>
<protein>
    <submittedName>
        <fullName evidence="1">Uncharacterized protein</fullName>
    </submittedName>
</protein>
<reference evidence="1 2" key="1">
    <citation type="submission" date="2021-06" db="EMBL/GenBank/DDBJ databases">
        <title>Caerostris extrusa draft genome.</title>
        <authorList>
            <person name="Kono N."/>
            <person name="Arakawa K."/>
        </authorList>
    </citation>
    <scope>NUCLEOTIDE SEQUENCE [LARGE SCALE GENOMIC DNA]</scope>
</reference>
<proteinExistence type="predicted"/>
<evidence type="ECO:0000313" key="1">
    <source>
        <dbReference type="EMBL" id="GIX75661.1"/>
    </source>
</evidence>
<name>A0AAV4MT62_CAEEX</name>
<dbReference type="Proteomes" id="UP001054945">
    <property type="component" value="Unassembled WGS sequence"/>
</dbReference>
<keyword evidence="2" id="KW-1185">Reference proteome</keyword>
<dbReference type="EMBL" id="BPLR01002608">
    <property type="protein sequence ID" value="GIX75661.1"/>
    <property type="molecule type" value="Genomic_DNA"/>
</dbReference>
<comment type="caution">
    <text evidence="1">The sequence shown here is derived from an EMBL/GenBank/DDBJ whole genome shotgun (WGS) entry which is preliminary data.</text>
</comment>
<organism evidence="1 2">
    <name type="scientific">Caerostris extrusa</name>
    <name type="common">Bark spider</name>
    <name type="synonym">Caerostris bankana</name>
    <dbReference type="NCBI Taxonomy" id="172846"/>
    <lineage>
        <taxon>Eukaryota</taxon>
        <taxon>Metazoa</taxon>
        <taxon>Ecdysozoa</taxon>
        <taxon>Arthropoda</taxon>
        <taxon>Chelicerata</taxon>
        <taxon>Arachnida</taxon>
        <taxon>Araneae</taxon>
        <taxon>Araneomorphae</taxon>
        <taxon>Entelegynae</taxon>
        <taxon>Araneoidea</taxon>
        <taxon>Araneidae</taxon>
        <taxon>Caerostris</taxon>
    </lineage>
</organism>
<evidence type="ECO:0000313" key="2">
    <source>
        <dbReference type="Proteomes" id="UP001054945"/>
    </source>
</evidence>
<dbReference type="AlphaFoldDB" id="A0AAV4MT62"/>